<protein>
    <recommendedName>
        <fullName evidence="9">Dolichyl-phosphate-mannose--protein mannosyltransferase</fullName>
        <ecNumber evidence="9">2.4.1.109</ecNumber>
    </recommendedName>
</protein>
<dbReference type="GO" id="GO:0004169">
    <property type="term" value="F:dolichyl-phosphate-mannose-protein mannosyltransferase activity"/>
    <property type="evidence" value="ECO:0007669"/>
    <property type="project" value="UniProtKB-UniRule"/>
</dbReference>
<keyword evidence="6 9" id="KW-0812">Transmembrane</keyword>
<keyword evidence="14" id="KW-1185">Reference proteome</keyword>
<keyword evidence="5 9" id="KW-0808">Transferase</keyword>
<feature type="transmembrane region" description="Helical" evidence="9">
    <location>
        <begin position="143"/>
        <end position="163"/>
    </location>
</feature>
<accession>A0A2U1J8P7</accession>
<dbReference type="InterPro" id="IPR032421">
    <property type="entry name" value="PMT_4TMC"/>
</dbReference>
<dbReference type="InterPro" id="IPR003342">
    <property type="entry name" value="ArnT-like_N"/>
</dbReference>
<feature type="transmembrane region" description="Helical" evidence="9">
    <location>
        <begin position="732"/>
        <end position="750"/>
    </location>
</feature>
<keyword evidence="7 9" id="KW-1133">Transmembrane helix</keyword>
<proteinExistence type="inferred from homology"/>
<evidence type="ECO:0000259" key="11">
    <source>
        <dbReference type="Pfam" id="PF02366"/>
    </source>
</evidence>
<keyword evidence="8 9" id="KW-0472">Membrane</keyword>
<dbReference type="InterPro" id="IPR036300">
    <property type="entry name" value="MIR_dom_sf"/>
</dbReference>
<dbReference type="PANTHER" id="PTHR10050">
    <property type="entry name" value="DOLICHYL-PHOSPHATE-MANNOSE--PROTEIN MANNOSYLTRANSFERASE"/>
    <property type="match status" value="1"/>
</dbReference>
<dbReference type="UniPathway" id="UPA00378"/>
<evidence type="ECO:0000256" key="5">
    <source>
        <dbReference type="ARBA" id="ARBA00022679"/>
    </source>
</evidence>
<keyword evidence="9" id="KW-0256">Endoplasmic reticulum</keyword>
<evidence type="ECO:0000256" key="7">
    <source>
        <dbReference type="ARBA" id="ARBA00022989"/>
    </source>
</evidence>
<comment type="pathway">
    <text evidence="2 9">Protein modification; protein glycosylation.</text>
</comment>
<dbReference type="Pfam" id="PF16192">
    <property type="entry name" value="PMT_4TMC"/>
    <property type="match status" value="1"/>
</dbReference>
<comment type="catalytic activity">
    <reaction evidence="9">
        <text>a di-trans,poly-cis-dolichyl beta-D-mannosyl phosphate + L-threonyl-[protein] = 3-O-(alpha-D-mannosyl)-L-threonyl-[protein] + a di-trans,poly-cis-dolichyl phosphate + H(+)</text>
        <dbReference type="Rhea" id="RHEA:53396"/>
        <dbReference type="Rhea" id="RHEA-COMP:11060"/>
        <dbReference type="Rhea" id="RHEA-COMP:13547"/>
        <dbReference type="Rhea" id="RHEA-COMP:19498"/>
        <dbReference type="Rhea" id="RHEA-COMP:19501"/>
        <dbReference type="ChEBI" id="CHEBI:15378"/>
        <dbReference type="ChEBI" id="CHEBI:30013"/>
        <dbReference type="ChEBI" id="CHEBI:57683"/>
        <dbReference type="ChEBI" id="CHEBI:58211"/>
        <dbReference type="ChEBI" id="CHEBI:137323"/>
        <dbReference type="EC" id="2.4.1.109"/>
    </reaction>
</comment>
<dbReference type="SUPFAM" id="SSF82109">
    <property type="entry name" value="MIR domain"/>
    <property type="match status" value="1"/>
</dbReference>
<feature type="domain" description="Protein O-mannosyl-transferase C-terminal four TM" evidence="12">
    <location>
        <begin position="584"/>
        <end position="775"/>
    </location>
</feature>
<evidence type="ECO:0000259" key="12">
    <source>
        <dbReference type="Pfam" id="PF16192"/>
    </source>
</evidence>
<dbReference type="EMBL" id="MBFU01000168">
    <property type="protein sequence ID" value="PWA01470.1"/>
    <property type="molecule type" value="Genomic_DNA"/>
</dbReference>
<dbReference type="InterPro" id="IPR027005">
    <property type="entry name" value="PMT-like"/>
</dbReference>
<feature type="transmembrane region" description="Helical" evidence="9">
    <location>
        <begin position="170"/>
        <end position="190"/>
    </location>
</feature>
<evidence type="ECO:0000256" key="9">
    <source>
        <dbReference type="RuleBase" id="RU367007"/>
    </source>
</evidence>
<evidence type="ECO:0000313" key="13">
    <source>
        <dbReference type="EMBL" id="PWA01470.1"/>
    </source>
</evidence>
<feature type="transmembrane region" description="Helical" evidence="9">
    <location>
        <begin position="309"/>
        <end position="328"/>
    </location>
</feature>
<evidence type="ECO:0000256" key="3">
    <source>
        <dbReference type="ARBA" id="ARBA00007222"/>
    </source>
</evidence>
<comment type="function">
    <text evidence="9">Transfers mannose from Dol-P-mannose to Ser or Thr residues on proteins.</text>
</comment>
<comment type="subcellular location">
    <subcellularLocation>
        <location evidence="1">Endomembrane system</location>
        <topology evidence="1">Multi-pass membrane protein</topology>
    </subcellularLocation>
    <subcellularLocation>
        <location evidence="9">Endoplasmic reticulum membrane</location>
        <topology evidence="9">Multi-pass membrane protein</topology>
    </subcellularLocation>
</comment>
<feature type="transmembrane region" description="Helical" evidence="9">
    <location>
        <begin position="232"/>
        <end position="257"/>
    </location>
</feature>
<feature type="transmembrane region" description="Helical" evidence="9">
    <location>
        <begin position="614"/>
        <end position="640"/>
    </location>
</feature>
<keyword evidence="4 9" id="KW-0328">Glycosyltransferase</keyword>
<feature type="transmembrane region" description="Helical" evidence="9">
    <location>
        <begin position="196"/>
        <end position="212"/>
    </location>
</feature>
<dbReference type="Gene3D" id="2.80.10.50">
    <property type="match status" value="1"/>
</dbReference>
<feature type="transmembrane region" description="Helical" evidence="9">
    <location>
        <begin position="676"/>
        <end position="698"/>
    </location>
</feature>
<dbReference type="EC" id="2.4.1.109" evidence="9"/>
<evidence type="ECO:0000256" key="2">
    <source>
        <dbReference type="ARBA" id="ARBA00004922"/>
    </source>
</evidence>
<evidence type="ECO:0000256" key="1">
    <source>
        <dbReference type="ARBA" id="ARBA00004127"/>
    </source>
</evidence>
<gene>
    <name evidence="13" type="ORF">BB558_002445</name>
</gene>
<comment type="similarity">
    <text evidence="3 9">Belongs to the glycosyltransferase 39 family.</text>
</comment>
<dbReference type="GO" id="GO:0005789">
    <property type="term" value="C:endoplasmic reticulum membrane"/>
    <property type="evidence" value="ECO:0007669"/>
    <property type="project" value="UniProtKB-SubCell"/>
</dbReference>
<organism evidence="13 14">
    <name type="scientific">Smittium angustum</name>
    <dbReference type="NCBI Taxonomy" id="133377"/>
    <lineage>
        <taxon>Eukaryota</taxon>
        <taxon>Fungi</taxon>
        <taxon>Fungi incertae sedis</taxon>
        <taxon>Zoopagomycota</taxon>
        <taxon>Kickxellomycotina</taxon>
        <taxon>Harpellomycetes</taxon>
        <taxon>Harpellales</taxon>
        <taxon>Legeriomycetaceae</taxon>
        <taxon>Smittium</taxon>
    </lineage>
</organism>
<evidence type="ECO:0000256" key="4">
    <source>
        <dbReference type="ARBA" id="ARBA00022676"/>
    </source>
</evidence>
<name>A0A2U1J8P7_SMIAN</name>
<evidence type="ECO:0000256" key="10">
    <source>
        <dbReference type="SAM" id="MobiDB-lite"/>
    </source>
</evidence>
<dbReference type="Proteomes" id="UP000245591">
    <property type="component" value="Unassembled WGS sequence"/>
</dbReference>
<comment type="catalytic activity">
    <reaction evidence="9">
        <text>a di-trans,poly-cis-dolichyl beta-D-mannosyl phosphate + L-seryl-[protein] = 3-O-(alpha-D-mannosyl)-L-seryl-[protein] + a di-trans,poly-cis-dolichyl phosphate + H(+)</text>
        <dbReference type="Rhea" id="RHEA:17377"/>
        <dbReference type="Rhea" id="RHEA-COMP:9863"/>
        <dbReference type="Rhea" id="RHEA-COMP:13546"/>
        <dbReference type="Rhea" id="RHEA-COMP:19498"/>
        <dbReference type="Rhea" id="RHEA-COMP:19501"/>
        <dbReference type="ChEBI" id="CHEBI:15378"/>
        <dbReference type="ChEBI" id="CHEBI:29999"/>
        <dbReference type="ChEBI" id="CHEBI:57683"/>
        <dbReference type="ChEBI" id="CHEBI:58211"/>
        <dbReference type="ChEBI" id="CHEBI:137321"/>
        <dbReference type="EC" id="2.4.1.109"/>
    </reaction>
</comment>
<sequence length="783" mass="89754">MVNTSRDKKEKYMPVLKQEKKEGSESFPEEKPPPTKIKLLNFARESYEKIKRHSDTKIYILLLLLCYCVRVWGISSPKELMFDEFHVFNNVGKYIRREHFFDLTPTLAFMIQAAIAYIFGYDGKYIAKNVGDGIPNNFPVVQLRMFNCISSCLVVFLTFYFLVKLQVSKLVAIFGALMVLIDSSLTTVSRTMIPEGFQLFLVSVSTVSWIYFRTNLTAENPKMRRFSYKSFYICLGSTSIAFSCQLSAILTLVFITIDGVIASTKLKAIEKVKENNKVKSREVPDSDNKNKTTTKAYKPIQMKSAIMKIWFLSFVVLMMTTILNQMVLSRKGKNDYMLSPEFEKSFMETREFIYDPIPRDVVEGSQVIIVSTKMYSGSLMSHNTNLNPHIPRAQRIWLQKKQTPSSAFQINVAESNKQMGNNGFLTNGTVIYLQHVNTKQYINAESQKTPGLFDEKYGDVLTKGDLVEGDVGEREWAVIISRRDETLKGNAHLTSYNTFFYLYNKKYNCYLDHVNVMGVQIIYCNRKNKGVEWRIIQHKLNIDIFNDKASTNEIGISKIQPMSLAGRIKTTLETRAKYMLWDTSGHPSSSRPYKWPIGTGDAVPIWNSKSNNRLIVILPNLAIVWLTSIFSSLVIFGWVWDGLESVVRSFIPVSEKQTESETKSADTDSIRNTRTYLNSFGVVFGVGWIIHWVPYTFISREMFLFNYSNALWFAVLGFCCSLDAATRKMNNMIKTSVIVLLMSMVLYCWIQTYPVVYGTETTHQKCGEASLLNSWNIPCRKVI</sequence>
<feature type="transmembrane region" description="Helical" evidence="9">
    <location>
        <begin position="710"/>
        <end position="726"/>
    </location>
</feature>
<dbReference type="Pfam" id="PF02366">
    <property type="entry name" value="PMT"/>
    <property type="match status" value="1"/>
</dbReference>
<evidence type="ECO:0000256" key="6">
    <source>
        <dbReference type="ARBA" id="ARBA00022692"/>
    </source>
</evidence>
<reference evidence="13 14" key="1">
    <citation type="journal article" date="2018" name="MBio">
        <title>Comparative Genomics Reveals the Core Gene Toolbox for the Fungus-Insect Symbiosis.</title>
        <authorList>
            <person name="Wang Y."/>
            <person name="Stata M."/>
            <person name="Wang W."/>
            <person name="Stajich J.E."/>
            <person name="White M.M."/>
            <person name="Moncalvo J.M."/>
        </authorList>
    </citation>
    <scope>NUCLEOTIDE SEQUENCE [LARGE SCALE GENOMIC DNA]</scope>
    <source>
        <strain evidence="13 14">AUS-126-30</strain>
    </source>
</reference>
<dbReference type="AlphaFoldDB" id="A0A2U1J8P7"/>
<feature type="region of interest" description="Disordered" evidence="10">
    <location>
        <begin position="1"/>
        <end position="32"/>
    </location>
</feature>
<evidence type="ECO:0000313" key="14">
    <source>
        <dbReference type="Proteomes" id="UP000245591"/>
    </source>
</evidence>
<comment type="caution">
    <text evidence="13">The sequence shown here is derived from an EMBL/GenBank/DDBJ whole genome shotgun (WGS) entry which is preliminary data.</text>
</comment>
<feature type="domain" description="ArnT-like N-terminal" evidence="11">
    <location>
        <begin position="61"/>
        <end position="256"/>
    </location>
</feature>
<evidence type="ECO:0000256" key="8">
    <source>
        <dbReference type="ARBA" id="ARBA00023136"/>
    </source>
</evidence>